<feature type="signal peptide" evidence="1">
    <location>
        <begin position="1"/>
        <end position="17"/>
    </location>
</feature>
<proteinExistence type="predicted"/>
<accession>A0AAU7DE98</accession>
<protein>
    <submittedName>
        <fullName evidence="2">Uncharacterized protein</fullName>
    </submittedName>
</protein>
<gene>
    <name evidence="2" type="ORF">P8935_14095</name>
</gene>
<dbReference type="AlphaFoldDB" id="A0AAU7DE98"/>
<reference evidence="2" key="1">
    <citation type="submission" date="2023-03" db="EMBL/GenBank/DDBJ databases">
        <title>Edaphobacter sp.</title>
        <authorList>
            <person name="Huber K.J."/>
            <person name="Papendorf J."/>
            <person name="Pilke C."/>
            <person name="Bunk B."/>
            <person name="Sproeer C."/>
            <person name="Pester M."/>
        </authorList>
    </citation>
    <scope>NUCLEOTIDE SEQUENCE</scope>
    <source>
        <strain evidence="2">DSM 110680</strain>
    </source>
</reference>
<name>A0AAU7DE98_9BACT</name>
<organism evidence="2">
    <name type="scientific">Telmatobacter sp. DSM 110680</name>
    <dbReference type="NCBI Taxonomy" id="3036704"/>
    <lineage>
        <taxon>Bacteria</taxon>
        <taxon>Pseudomonadati</taxon>
        <taxon>Acidobacteriota</taxon>
        <taxon>Terriglobia</taxon>
        <taxon>Terriglobales</taxon>
        <taxon>Acidobacteriaceae</taxon>
        <taxon>Telmatobacter</taxon>
    </lineage>
</organism>
<evidence type="ECO:0000256" key="1">
    <source>
        <dbReference type="SAM" id="SignalP"/>
    </source>
</evidence>
<keyword evidence="1" id="KW-0732">Signal</keyword>
<evidence type="ECO:0000313" key="2">
    <source>
        <dbReference type="EMBL" id="XBH15701.1"/>
    </source>
</evidence>
<dbReference type="EMBL" id="CP121196">
    <property type="protein sequence ID" value="XBH15701.1"/>
    <property type="molecule type" value="Genomic_DNA"/>
</dbReference>
<dbReference type="RefSeq" id="WP_348260935.1">
    <property type="nucleotide sequence ID" value="NZ_CP121196.1"/>
</dbReference>
<sequence>MRIVPLLLLGPTALMMASPLLHQTAGSPSEANSNSLDLYEAVIRFQVKAWQPSIHTYCVKINGADPDAALRQRLRALHVKGASACEKLKENGQMTVVDAKKKQSVIFDLGAVQNVSDSKVELQGGYLCGNVCMAQGTYRAFRDRYGWHVAGFEAQLTF</sequence>
<feature type="chain" id="PRO_5043728045" evidence="1">
    <location>
        <begin position="18"/>
        <end position="158"/>
    </location>
</feature>